<accession>A0ABN8E6W9</accession>
<dbReference type="SMART" id="SM00267">
    <property type="entry name" value="GGDEF"/>
    <property type="match status" value="1"/>
</dbReference>
<organism evidence="4 5">
    <name type="scientific">Vibrio marisflavi CECT 7928</name>
    <dbReference type="NCBI Taxonomy" id="634439"/>
    <lineage>
        <taxon>Bacteria</taxon>
        <taxon>Pseudomonadati</taxon>
        <taxon>Pseudomonadota</taxon>
        <taxon>Gammaproteobacteria</taxon>
        <taxon>Vibrionales</taxon>
        <taxon>Vibrionaceae</taxon>
        <taxon>Vibrio</taxon>
    </lineage>
</organism>
<keyword evidence="1" id="KW-1133">Transmembrane helix</keyword>
<evidence type="ECO:0000256" key="1">
    <source>
        <dbReference type="SAM" id="Phobius"/>
    </source>
</evidence>
<dbReference type="Gene3D" id="3.30.70.270">
    <property type="match status" value="1"/>
</dbReference>
<keyword evidence="1" id="KW-0472">Membrane</keyword>
<feature type="transmembrane region" description="Helical" evidence="1">
    <location>
        <begin position="12"/>
        <end position="36"/>
    </location>
</feature>
<gene>
    <name evidence="4" type="primary">csrD</name>
    <name evidence="4" type="ORF">VMF7928_03650</name>
</gene>
<dbReference type="Pfam" id="PF17157">
    <property type="entry name" value="GAPES4"/>
    <property type="match status" value="1"/>
</dbReference>
<proteinExistence type="predicted"/>
<protein>
    <submittedName>
        <fullName evidence="4">RNase E specificity factor CsrD</fullName>
    </submittedName>
</protein>
<evidence type="ECO:0000313" key="4">
    <source>
        <dbReference type="EMBL" id="CAH0541587.1"/>
    </source>
</evidence>
<evidence type="ECO:0000259" key="3">
    <source>
        <dbReference type="PROSITE" id="PS50887"/>
    </source>
</evidence>
<feature type="domain" description="EAL" evidence="2">
    <location>
        <begin position="398"/>
        <end position="653"/>
    </location>
</feature>
<dbReference type="CDD" id="cd01948">
    <property type="entry name" value="EAL"/>
    <property type="match status" value="1"/>
</dbReference>
<dbReference type="Gene3D" id="3.20.20.450">
    <property type="entry name" value="EAL domain"/>
    <property type="match status" value="1"/>
</dbReference>
<dbReference type="InterPro" id="IPR033423">
    <property type="entry name" value="GAPES4"/>
</dbReference>
<sequence length="669" mass="77094">MRSTPTLKLSARLVAFVTIIVISAMFIIFIGGSLSFKRIGQEYQNHYLSGIVQVVDKELQQPNSVKSFRIWMPKILHAANVVDMTLSNNQGLVYQFVDKKSHTNPAFLYSQTYRLKLNPTYQMSIKAVPPYLGYGYSMGALSSITLAVALVIFCLIRGLKWLKEQLYGCELLEERGRMILAGRVEEYAKGDFREWPFTASEALDTLIEELQDARQERSRFDTFIRSQTFLDQLTGTANRVMFDSKLESALSESGVRGGVMLLRIEDIEQIREENSKRVADDFIVEIGERVSNIVQRYPDIILSRYYSSDFAIFAPQLSSKDLTYIAQSCLKQLQKIEPPSPLDKDDWCHIGFTVYQEGEHQVAIMEEVESAVKSAQLQQVNTWSKFKKTARFDDERGTVRWRSLFDQAIAPNQLFVFEQECFVYNAQSELALAHNELFVRIDDPERGLLQASRYNAALEAVGYESRLDRAALHRIFKYMMSDPTSLKLYSINMHITPFADKNHFKWFRDELLQLPSLYRNRLTFEFAEARLVEHLDYMRPVVKMLLGFGFKVCVDQAGRSVVSTHYLKDLNIDYLKLHRSLVKQIDQRHENQLFVRSLVGACASIDTKVIAVGVDSKQERNTLMELGVNGMQGRYLHAEKQIFPLDKQGKSKPVQSMVKIGRRNRWRRK</sequence>
<keyword evidence="1" id="KW-0812">Transmembrane</keyword>
<dbReference type="Pfam" id="PF00990">
    <property type="entry name" value="GGDEF"/>
    <property type="match status" value="1"/>
</dbReference>
<dbReference type="EMBL" id="CAKLDM010000002">
    <property type="protein sequence ID" value="CAH0541587.1"/>
    <property type="molecule type" value="Genomic_DNA"/>
</dbReference>
<dbReference type="InterPro" id="IPR043128">
    <property type="entry name" value="Rev_trsase/Diguanyl_cyclase"/>
</dbReference>
<dbReference type="PROSITE" id="PS50883">
    <property type="entry name" value="EAL"/>
    <property type="match status" value="1"/>
</dbReference>
<dbReference type="PROSITE" id="PS50887">
    <property type="entry name" value="GGDEF"/>
    <property type="match status" value="1"/>
</dbReference>
<dbReference type="Pfam" id="PF00563">
    <property type="entry name" value="EAL"/>
    <property type="match status" value="1"/>
</dbReference>
<keyword evidence="5" id="KW-1185">Reference proteome</keyword>
<feature type="transmembrane region" description="Helical" evidence="1">
    <location>
        <begin position="134"/>
        <end position="156"/>
    </location>
</feature>
<dbReference type="InterPro" id="IPR001633">
    <property type="entry name" value="EAL_dom"/>
</dbReference>
<dbReference type="SUPFAM" id="SSF141868">
    <property type="entry name" value="EAL domain-like"/>
    <property type="match status" value="1"/>
</dbReference>
<name>A0ABN8E6W9_9VIBR</name>
<dbReference type="Proteomes" id="UP000838748">
    <property type="component" value="Unassembled WGS sequence"/>
</dbReference>
<evidence type="ECO:0000313" key="5">
    <source>
        <dbReference type="Proteomes" id="UP000838748"/>
    </source>
</evidence>
<dbReference type="InterPro" id="IPR035919">
    <property type="entry name" value="EAL_sf"/>
</dbReference>
<dbReference type="InterPro" id="IPR050706">
    <property type="entry name" value="Cyclic-di-GMP_PDE-like"/>
</dbReference>
<reference evidence="4" key="1">
    <citation type="submission" date="2021-11" db="EMBL/GenBank/DDBJ databases">
        <authorList>
            <person name="Rodrigo-Torres L."/>
            <person name="Arahal R. D."/>
            <person name="Lucena T."/>
        </authorList>
    </citation>
    <scope>NUCLEOTIDE SEQUENCE</scope>
    <source>
        <strain evidence="4">CECT 7928</strain>
    </source>
</reference>
<comment type="caution">
    <text evidence="4">The sequence shown here is derived from an EMBL/GenBank/DDBJ whole genome shotgun (WGS) entry which is preliminary data.</text>
</comment>
<evidence type="ECO:0000259" key="2">
    <source>
        <dbReference type="PROSITE" id="PS50883"/>
    </source>
</evidence>
<dbReference type="InterPro" id="IPR000160">
    <property type="entry name" value="GGDEF_dom"/>
</dbReference>
<feature type="domain" description="GGDEF" evidence="3">
    <location>
        <begin position="255"/>
        <end position="388"/>
    </location>
</feature>
<dbReference type="SMART" id="SM00052">
    <property type="entry name" value="EAL"/>
    <property type="match status" value="1"/>
</dbReference>
<dbReference type="PANTHER" id="PTHR33121">
    <property type="entry name" value="CYCLIC DI-GMP PHOSPHODIESTERASE PDEF"/>
    <property type="match status" value="1"/>
</dbReference>
<dbReference type="NCBIfam" id="NF008281">
    <property type="entry name" value="PRK11059.1"/>
    <property type="match status" value="1"/>
</dbReference>
<dbReference type="SUPFAM" id="SSF55073">
    <property type="entry name" value="Nucleotide cyclase"/>
    <property type="match status" value="1"/>
</dbReference>
<dbReference type="InterPro" id="IPR029787">
    <property type="entry name" value="Nucleotide_cyclase"/>
</dbReference>
<dbReference type="RefSeq" id="WP_237363114.1">
    <property type="nucleotide sequence ID" value="NZ_CAKLDM010000002.1"/>
</dbReference>
<dbReference type="PANTHER" id="PTHR33121:SF32">
    <property type="entry name" value="RNASE E SPECIFICITY FACTOR CSRD"/>
    <property type="match status" value="1"/>
</dbReference>